<evidence type="ECO:0000256" key="3">
    <source>
        <dbReference type="ARBA" id="ARBA00022527"/>
    </source>
</evidence>
<evidence type="ECO:0000256" key="6">
    <source>
        <dbReference type="ARBA" id="ARBA00022777"/>
    </source>
</evidence>
<protein>
    <recommendedName>
        <fullName evidence="2">cyclin-dependent kinase</fullName>
        <ecNumber evidence="2">2.7.11.22</ecNumber>
    </recommendedName>
</protein>
<reference evidence="13 14" key="1">
    <citation type="submission" date="2024-04" db="EMBL/GenBank/DDBJ databases">
        <title>Tritrichomonas musculus Genome.</title>
        <authorList>
            <person name="Alves-Ferreira E."/>
            <person name="Grigg M."/>
            <person name="Lorenzi H."/>
            <person name="Galac M."/>
        </authorList>
    </citation>
    <scope>NUCLEOTIDE SEQUENCE [LARGE SCALE GENOMIC DNA]</scope>
    <source>
        <strain evidence="13 14">EAF2021</strain>
    </source>
</reference>
<evidence type="ECO:0000256" key="9">
    <source>
        <dbReference type="ARBA" id="ARBA00048367"/>
    </source>
</evidence>
<feature type="domain" description="Protein kinase" evidence="12">
    <location>
        <begin position="9"/>
        <end position="290"/>
    </location>
</feature>
<dbReference type="Proteomes" id="UP001470230">
    <property type="component" value="Unassembled WGS sequence"/>
</dbReference>
<organism evidence="13 14">
    <name type="scientific">Tritrichomonas musculus</name>
    <dbReference type="NCBI Taxonomy" id="1915356"/>
    <lineage>
        <taxon>Eukaryota</taxon>
        <taxon>Metamonada</taxon>
        <taxon>Parabasalia</taxon>
        <taxon>Tritrichomonadida</taxon>
        <taxon>Tritrichomonadidae</taxon>
        <taxon>Tritrichomonas</taxon>
    </lineage>
</organism>
<dbReference type="PANTHER" id="PTHR24056">
    <property type="entry name" value="CELL DIVISION PROTEIN KINASE"/>
    <property type="match status" value="1"/>
</dbReference>
<dbReference type="InterPro" id="IPR011009">
    <property type="entry name" value="Kinase-like_dom_sf"/>
</dbReference>
<dbReference type="SMART" id="SM00220">
    <property type="entry name" value="S_TKc"/>
    <property type="match status" value="1"/>
</dbReference>
<gene>
    <name evidence="13" type="ORF">M9Y10_002096</name>
</gene>
<keyword evidence="14" id="KW-1185">Reference proteome</keyword>
<dbReference type="Gene3D" id="3.30.200.20">
    <property type="entry name" value="Phosphorylase Kinase, domain 1"/>
    <property type="match status" value="1"/>
</dbReference>
<evidence type="ECO:0000259" key="12">
    <source>
        <dbReference type="PROSITE" id="PS50011"/>
    </source>
</evidence>
<evidence type="ECO:0000313" key="14">
    <source>
        <dbReference type="Proteomes" id="UP001470230"/>
    </source>
</evidence>
<evidence type="ECO:0000313" key="13">
    <source>
        <dbReference type="EMBL" id="KAK8899774.1"/>
    </source>
</evidence>
<keyword evidence="7 10" id="KW-0067">ATP-binding</keyword>
<dbReference type="PROSITE" id="PS00108">
    <property type="entry name" value="PROTEIN_KINASE_ST"/>
    <property type="match status" value="1"/>
</dbReference>
<evidence type="ECO:0000256" key="8">
    <source>
        <dbReference type="ARBA" id="ARBA00047811"/>
    </source>
</evidence>
<dbReference type="InterPro" id="IPR000719">
    <property type="entry name" value="Prot_kinase_dom"/>
</dbReference>
<evidence type="ECO:0000256" key="10">
    <source>
        <dbReference type="PROSITE-ProRule" id="PRU10141"/>
    </source>
</evidence>
<dbReference type="InterPro" id="IPR017441">
    <property type="entry name" value="Protein_kinase_ATP_BS"/>
</dbReference>
<dbReference type="EMBL" id="JAPFFF010000001">
    <property type="protein sequence ID" value="KAK8899774.1"/>
    <property type="molecule type" value="Genomic_DNA"/>
</dbReference>
<sequence length="306" mass="35575">MRSADLSKYERQQKLGEGTYGVVYRAIDKQTGEVVAMKVMRLDHEDEGISQTTLRECTILRSLNHFNIISLKEISFNDDSLVLVCEYLSYDLRKLLKKHQKPLSPDLVRSYAYQLLSGIYYLHTHRVIHRDIKPDNLLIDKSGRMKICDFGLSRFFTIPMREFTEGVITLWYRPPEILLHNPFYDLSIDIWSAGCVIAEMTRGTALFKGDSELDMIHQIFSVLGTPDQETLSIFSDITNKKITIPQYARHDIRTVIETNDDLLLDLISRMLEIDPKKRINAKDARRHPYFDNLPDAIRNFCKTEPE</sequence>
<accession>A0ABR2L8U4</accession>
<keyword evidence="3 11" id="KW-0723">Serine/threonine-protein kinase</keyword>
<keyword evidence="4" id="KW-0808">Transferase</keyword>
<dbReference type="PANTHER" id="PTHR24056:SF254">
    <property type="entry name" value="CYCLIN-DEPENDENT KINASE 2"/>
    <property type="match status" value="1"/>
</dbReference>
<keyword evidence="5 10" id="KW-0547">Nucleotide-binding</keyword>
<dbReference type="PROSITE" id="PS00107">
    <property type="entry name" value="PROTEIN_KINASE_ATP"/>
    <property type="match status" value="1"/>
</dbReference>
<dbReference type="EC" id="2.7.11.22" evidence="2"/>
<dbReference type="Pfam" id="PF00069">
    <property type="entry name" value="Pkinase"/>
    <property type="match status" value="1"/>
</dbReference>
<dbReference type="SUPFAM" id="SSF56112">
    <property type="entry name" value="Protein kinase-like (PK-like)"/>
    <property type="match status" value="1"/>
</dbReference>
<comment type="similarity">
    <text evidence="1">Belongs to the protein kinase superfamily. CMGC Ser/Thr protein kinase family. CDC2/CDKX subfamily.</text>
</comment>
<evidence type="ECO:0000256" key="5">
    <source>
        <dbReference type="ARBA" id="ARBA00022741"/>
    </source>
</evidence>
<proteinExistence type="inferred from homology"/>
<evidence type="ECO:0000256" key="2">
    <source>
        <dbReference type="ARBA" id="ARBA00012425"/>
    </source>
</evidence>
<evidence type="ECO:0000256" key="7">
    <source>
        <dbReference type="ARBA" id="ARBA00022840"/>
    </source>
</evidence>
<feature type="binding site" evidence="10">
    <location>
        <position position="38"/>
    </location>
    <ligand>
        <name>ATP</name>
        <dbReference type="ChEBI" id="CHEBI:30616"/>
    </ligand>
</feature>
<comment type="catalytic activity">
    <reaction evidence="8">
        <text>L-threonyl-[protein] + ATP = O-phospho-L-threonyl-[protein] + ADP + H(+)</text>
        <dbReference type="Rhea" id="RHEA:46608"/>
        <dbReference type="Rhea" id="RHEA-COMP:11060"/>
        <dbReference type="Rhea" id="RHEA-COMP:11605"/>
        <dbReference type="ChEBI" id="CHEBI:15378"/>
        <dbReference type="ChEBI" id="CHEBI:30013"/>
        <dbReference type="ChEBI" id="CHEBI:30616"/>
        <dbReference type="ChEBI" id="CHEBI:61977"/>
        <dbReference type="ChEBI" id="CHEBI:456216"/>
        <dbReference type="EC" id="2.7.11.22"/>
    </reaction>
</comment>
<comment type="catalytic activity">
    <reaction evidence="9">
        <text>L-seryl-[protein] + ATP = O-phospho-L-seryl-[protein] + ADP + H(+)</text>
        <dbReference type="Rhea" id="RHEA:17989"/>
        <dbReference type="Rhea" id="RHEA-COMP:9863"/>
        <dbReference type="Rhea" id="RHEA-COMP:11604"/>
        <dbReference type="ChEBI" id="CHEBI:15378"/>
        <dbReference type="ChEBI" id="CHEBI:29999"/>
        <dbReference type="ChEBI" id="CHEBI:30616"/>
        <dbReference type="ChEBI" id="CHEBI:83421"/>
        <dbReference type="ChEBI" id="CHEBI:456216"/>
        <dbReference type="EC" id="2.7.11.22"/>
    </reaction>
</comment>
<keyword evidence="6" id="KW-0418">Kinase</keyword>
<dbReference type="Gene3D" id="1.10.510.10">
    <property type="entry name" value="Transferase(Phosphotransferase) domain 1"/>
    <property type="match status" value="1"/>
</dbReference>
<dbReference type="CDD" id="cd07829">
    <property type="entry name" value="STKc_CDK_like"/>
    <property type="match status" value="1"/>
</dbReference>
<evidence type="ECO:0000256" key="1">
    <source>
        <dbReference type="ARBA" id="ARBA00006485"/>
    </source>
</evidence>
<evidence type="ECO:0000256" key="4">
    <source>
        <dbReference type="ARBA" id="ARBA00022679"/>
    </source>
</evidence>
<dbReference type="InterPro" id="IPR050108">
    <property type="entry name" value="CDK"/>
</dbReference>
<dbReference type="PROSITE" id="PS50011">
    <property type="entry name" value="PROTEIN_KINASE_DOM"/>
    <property type="match status" value="1"/>
</dbReference>
<dbReference type="InterPro" id="IPR008271">
    <property type="entry name" value="Ser/Thr_kinase_AS"/>
</dbReference>
<comment type="caution">
    <text evidence="13">The sequence shown here is derived from an EMBL/GenBank/DDBJ whole genome shotgun (WGS) entry which is preliminary data.</text>
</comment>
<evidence type="ECO:0000256" key="11">
    <source>
        <dbReference type="RuleBase" id="RU000304"/>
    </source>
</evidence>
<name>A0ABR2L8U4_9EUKA</name>